<feature type="non-terminal residue" evidence="1">
    <location>
        <position position="237"/>
    </location>
</feature>
<name>A0A3E2H084_SCYLI</name>
<proteinExistence type="predicted"/>
<accession>A0A3E2H084</accession>
<comment type="caution">
    <text evidence="1">The sequence shown here is derived from an EMBL/GenBank/DDBJ whole genome shotgun (WGS) entry which is preliminary data.</text>
</comment>
<dbReference type="AlphaFoldDB" id="A0A3E2H084"/>
<feature type="non-terminal residue" evidence="1">
    <location>
        <position position="1"/>
    </location>
</feature>
<dbReference type="Proteomes" id="UP000258309">
    <property type="component" value="Unassembled WGS sequence"/>
</dbReference>
<keyword evidence="2" id="KW-1185">Reference proteome</keyword>
<dbReference type="InterPro" id="IPR022190">
    <property type="entry name" value="DUF3716"/>
</dbReference>
<dbReference type="Pfam" id="PF12511">
    <property type="entry name" value="DUF3716"/>
    <property type="match status" value="1"/>
</dbReference>
<dbReference type="EMBL" id="NCSJ02000240">
    <property type="protein sequence ID" value="RFU26805.1"/>
    <property type="molecule type" value="Genomic_DNA"/>
</dbReference>
<evidence type="ECO:0000313" key="1">
    <source>
        <dbReference type="EMBL" id="RFU26805.1"/>
    </source>
</evidence>
<organism evidence="1 2">
    <name type="scientific">Scytalidium lignicola</name>
    <name type="common">Hyphomycete</name>
    <dbReference type="NCBI Taxonomy" id="5539"/>
    <lineage>
        <taxon>Eukaryota</taxon>
        <taxon>Fungi</taxon>
        <taxon>Dikarya</taxon>
        <taxon>Ascomycota</taxon>
        <taxon>Pezizomycotina</taxon>
        <taxon>Leotiomycetes</taxon>
        <taxon>Leotiomycetes incertae sedis</taxon>
        <taxon>Scytalidium</taxon>
    </lineage>
</organism>
<dbReference type="STRING" id="5539.A0A3E2H084"/>
<gene>
    <name evidence="1" type="ORF">B7463_g9534</name>
</gene>
<reference evidence="1 2" key="1">
    <citation type="submission" date="2018-05" db="EMBL/GenBank/DDBJ databases">
        <title>Draft genome sequence of Scytalidium lignicola DSM 105466, a ubiquitous saprotrophic fungus.</title>
        <authorList>
            <person name="Buettner E."/>
            <person name="Gebauer A.M."/>
            <person name="Hofrichter M."/>
            <person name="Liers C."/>
            <person name="Kellner H."/>
        </authorList>
    </citation>
    <scope>NUCLEOTIDE SEQUENCE [LARGE SCALE GENOMIC DNA]</scope>
    <source>
        <strain evidence="1 2">DSM 105466</strain>
    </source>
</reference>
<evidence type="ECO:0000313" key="2">
    <source>
        <dbReference type="Proteomes" id="UP000258309"/>
    </source>
</evidence>
<protein>
    <submittedName>
        <fullName evidence="1">Uncharacterized protein</fullName>
    </submittedName>
</protein>
<dbReference type="OrthoDB" id="3560623at2759"/>
<sequence>MNNQITVSGITTKCTATVQTLAAMPIVHAALLRQDRQMTPGRTQNDEAIIGQMRGTVMDSLTACRHCQARSGPFQLCVVVDSLFGSNCCNCHYNSSSARYSIRQLQANVQAAQTAQNVPAPVIPGIAPANNFSGSLAHPAPAPARAPRPSSPRHVAPVLIGPVGSFRADGGGFAVAGPAPAPAPAPAAMPQQAVNAVGSFQGMVTNALTLSRKERHTRKARLQMELAALSIALDEEE</sequence>